<evidence type="ECO:0000313" key="1">
    <source>
        <dbReference type="EMBL" id="KAK3711244.1"/>
    </source>
</evidence>
<dbReference type="EMBL" id="JAUTXU010000078">
    <property type="protein sequence ID" value="KAK3711244.1"/>
    <property type="molecule type" value="Genomic_DNA"/>
</dbReference>
<proteinExistence type="predicted"/>
<reference evidence="1" key="1">
    <citation type="submission" date="2023-07" db="EMBL/GenBank/DDBJ databases">
        <title>Black Yeasts Isolated from many extreme environments.</title>
        <authorList>
            <person name="Coleine C."/>
            <person name="Stajich J.E."/>
            <person name="Selbmann L."/>
        </authorList>
    </citation>
    <scope>NUCLEOTIDE SEQUENCE</scope>
    <source>
        <strain evidence="1">CCFEE 5714</strain>
    </source>
</reference>
<accession>A0ACC3N6S8</accession>
<dbReference type="Proteomes" id="UP001281147">
    <property type="component" value="Unassembled WGS sequence"/>
</dbReference>
<name>A0ACC3N6S8_9PEZI</name>
<comment type="caution">
    <text evidence="1">The sequence shown here is derived from an EMBL/GenBank/DDBJ whole genome shotgun (WGS) entry which is preliminary data.</text>
</comment>
<sequence>MVQFLKTVVNPRPLSYETPPFPSLYWPFPVDGSQTAYLYDARAMWRFTLFWTLICVVVVHMAAAGYACMIQYRNWRTIWIVPVVYLIIGGIEALIAGNVVGGL</sequence>
<evidence type="ECO:0000313" key="2">
    <source>
        <dbReference type="Proteomes" id="UP001281147"/>
    </source>
</evidence>
<organism evidence="1 2">
    <name type="scientific">Vermiconidia calcicola</name>
    <dbReference type="NCBI Taxonomy" id="1690605"/>
    <lineage>
        <taxon>Eukaryota</taxon>
        <taxon>Fungi</taxon>
        <taxon>Dikarya</taxon>
        <taxon>Ascomycota</taxon>
        <taxon>Pezizomycotina</taxon>
        <taxon>Dothideomycetes</taxon>
        <taxon>Dothideomycetidae</taxon>
        <taxon>Mycosphaerellales</taxon>
        <taxon>Extremaceae</taxon>
        <taxon>Vermiconidia</taxon>
    </lineage>
</organism>
<gene>
    <name evidence="1" type="primary">PFS2_1</name>
    <name evidence="1" type="ORF">LTR37_009838</name>
</gene>
<protein>
    <submittedName>
        <fullName evidence="1">Pre-mRNA cleavage and polyadenylation factor (CPF) complex subunit</fullName>
    </submittedName>
</protein>
<keyword evidence="2" id="KW-1185">Reference proteome</keyword>